<feature type="compositionally biased region" description="Basic and acidic residues" evidence="2">
    <location>
        <begin position="406"/>
        <end position="415"/>
    </location>
</feature>
<feature type="region of interest" description="Disordered" evidence="2">
    <location>
        <begin position="572"/>
        <end position="805"/>
    </location>
</feature>
<dbReference type="PANTHER" id="PTHR22895">
    <property type="entry name" value="ARMADILLO REPEAT-CONTAINING PROTEIN 6"/>
    <property type="match status" value="1"/>
</dbReference>
<dbReference type="AlphaFoldDB" id="D8LKD1"/>
<keyword evidence="5" id="KW-1185">Reference proteome</keyword>
<feature type="compositionally biased region" description="Low complexity" evidence="2">
    <location>
        <begin position="606"/>
        <end position="623"/>
    </location>
</feature>
<feature type="compositionally biased region" description="Acidic residues" evidence="2">
    <location>
        <begin position="418"/>
        <end position="439"/>
    </location>
</feature>
<dbReference type="eggNOG" id="ENOG502SATT">
    <property type="taxonomic scope" value="Eukaryota"/>
</dbReference>
<dbReference type="InParanoid" id="D8LKD1"/>
<feature type="compositionally biased region" description="Acidic residues" evidence="2">
    <location>
        <begin position="447"/>
        <end position="462"/>
    </location>
</feature>
<feature type="compositionally biased region" description="Low complexity" evidence="2">
    <location>
        <begin position="385"/>
        <end position="401"/>
    </location>
</feature>
<proteinExistence type="predicted"/>
<feature type="compositionally biased region" description="Low complexity" evidence="2">
    <location>
        <begin position="752"/>
        <end position="766"/>
    </location>
</feature>
<dbReference type="Gene3D" id="1.25.10.10">
    <property type="entry name" value="Leucine-rich Repeat Variant"/>
    <property type="match status" value="2"/>
</dbReference>
<dbReference type="OrthoDB" id="10253041at2759"/>
<dbReference type="PANTHER" id="PTHR22895:SF0">
    <property type="entry name" value="ARMADILLO REPEAT-CONTAINING PROTEIN 6"/>
    <property type="match status" value="1"/>
</dbReference>
<dbReference type="EMBL" id="FN649728">
    <property type="protein sequence ID" value="CBN76076.1"/>
    <property type="molecule type" value="Genomic_DNA"/>
</dbReference>
<evidence type="ECO:0000256" key="1">
    <source>
        <dbReference type="ARBA" id="ARBA00022737"/>
    </source>
</evidence>
<dbReference type="InterPro" id="IPR056597">
    <property type="entry name" value="ARM_LRRK2"/>
</dbReference>
<gene>
    <name evidence="4" type="ORF">Esi_0293_0010</name>
</gene>
<dbReference type="InterPro" id="IPR011989">
    <property type="entry name" value="ARM-like"/>
</dbReference>
<dbReference type="InterPro" id="IPR000225">
    <property type="entry name" value="Armadillo"/>
</dbReference>
<protein>
    <submittedName>
        <fullName evidence="4">Aardvark</fullName>
    </submittedName>
</protein>
<sequence length="1127" mass="118308">MFGRKRGAKASRGASKGNAKAKKAVKRLLEKPGPERMAVLANLAAAENLHPFNGSALGEADACNAVATVMSMFPEHRQVQVEACRAVEALADGTEENVQLLGEANCCHLVEKALERFPNDASIQTQGCRAVTNLFSGEENIRKLGQGRACELVTEALRSFPMDHDVQIEACGAVANLANNSKSNRIKLGRAGACSLVVKSMTTFSDNIDVQHASCVAVGNLANRHEENKRRLGAAGACSKVCAALASFQGDLGVQYMGCGAVGNLANSNAQNCTRLGEAGGCLLVAGAMNAFPSDRNLQHVGCAAVANLAINNDPNASRLVKAGGRVAVERALDIFSDDAEIQTRGEQALEWLSSKNRVGTTLSMKKLTGPESRRQQARVRARTSSSFGGSSFGAGDNTRGNRGRGGRDQERKGSFDSVDDTEDDDDVMTETEDEDDYYDSATSYGGDDDDDDDHDHDDDNEGGGRGRQRTAAQGPLEEGEGSEEEEEHEQEWDDDGMSVVSSVVSTGKAGKKMMMTGATVLGSDGNGEEEEAHSRQSSAELTKVVTPVAVTAPIPSTVPLGIVGLAPVPPPNRPLSRAEQPMGALLEDFDSDGEGNYGPGPGEQAAAAAVLAAAAAAAAVAAENEQASGGGKDAVGPSPPRAQPARSRGGSSRSGHSRSKGSRSNNAAEGSRGGGNSGAARTPAGGDPATSNGSRGRGTAKKNKRRAGSRRGGLDDDGTDYDDDDVQQVAPPTRSAMAQRGSSGHRKEGSRGSQSSRSAGGSRKSSMTDMSLRSAGAVSVPSEFPSKQKFSSRSERSFGSGLSSARRRMSAEEVLMTPAMAMASAVSGLVRKDEAVAYTLQTITGKNPVWFPGMVTNVERLVQRSIEMESVMVAALSELRRFKDSPYDDTLARGEYFDVLYRGLCGAHIAAAVVARGGIVAESKDGWLRKASALVRIVCLACPSIKPGVELLGKALQLAERDKMADHVEHVAKSSRSPRHVSSLAEQTALRLVFEEGRAEADEKSLEAMRRLEHPTDEWLPVWLLEEAAVEGDQGDGGVVVAGLRARGAPGTETARRAAVVDGCTMIKEIGKRSVYKIVMQENKEGRFGAEVGKKAARAGRGMQLRGDAPRPAAASSGGRGPASCE</sequence>
<dbReference type="EMBL" id="FN648479">
    <property type="protein sequence ID" value="CBN76076.1"/>
    <property type="molecule type" value="Genomic_DNA"/>
</dbReference>
<name>D8LKD1_ECTSI</name>
<evidence type="ECO:0000313" key="5">
    <source>
        <dbReference type="Proteomes" id="UP000002630"/>
    </source>
</evidence>
<feature type="compositionally biased region" description="Low complexity" evidence="2">
    <location>
        <begin position="644"/>
        <end position="655"/>
    </location>
</feature>
<feature type="compositionally biased region" description="Acidic residues" evidence="2">
    <location>
        <begin position="478"/>
        <end position="497"/>
    </location>
</feature>
<evidence type="ECO:0000256" key="2">
    <source>
        <dbReference type="SAM" id="MobiDB-lite"/>
    </source>
</evidence>
<accession>D8LKD1</accession>
<organism evidence="4 5">
    <name type="scientific">Ectocarpus siliculosus</name>
    <name type="common">Brown alga</name>
    <name type="synonym">Conferva siliculosa</name>
    <dbReference type="NCBI Taxonomy" id="2880"/>
    <lineage>
        <taxon>Eukaryota</taxon>
        <taxon>Sar</taxon>
        <taxon>Stramenopiles</taxon>
        <taxon>Ochrophyta</taxon>
        <taxon>PX clade</taxon>
        <taxon>Phaeophyceae</taxon>
        <taxon>Ectocarpales</taxon>
        <taxon>Ectocarpaceae</taxon>
        <taxon>Ectocarpus</taxon>
    </lineage>
</organism>
<reference evidence="4 5" key="1">
    <citation type="journal article" date="2010" name="Nature">
        <title>The Ectocarpus genome and the independent evolution of multicellularity in brown algae.</title>
        <authorList>
            <person name="Cock J.M."/>
            <person name="Sterck L."/>
            <person name="Rouze P."/>
            <person name="Scornet D."/>
            <person name="Allen A.E."/>
            <person name="Amoutzias G."/>
            <person name="Anthouard V."/>
            <person name="Artiguenave F."/>
            <person name="Aury J.M."/>
            <person name="Badger J.H."/>
            <person name="Beszteri B."/>
            <person name="Billiau K."/>
            <person name="Bonnet E."/>
            <person name="Bothwell J.H."/>
            <person name="Bowler C."/>
            <person name="Boyen C."/>
            <person name="Brownlee C."/>
            <person name="Carrano C.J."/>
            <person name="Charrier B."/>
            <person name="Cho G.Y."/>
            <person name="Coelho S.M."/>
            <person name="Collen J."/>
            <person name="Corre E."/>
            <person name="Da Silva C."/>
            <person name="Delage L."/>
            <person name="Delaroque N."/>
            <person name="Dittami S.M."/>
            <person name="Doulbeau S."/>
            <person name="Elias M."/>
            <person name="Farnham G."/>
            <person name="Gachon C.M."/>
            <person name="Gschloessl B."/>
            <person name="Heesch S."/>
            <person name="Jabbari K."/>
            <person name="Jubin C."/>
            <person name="Kawai H."/>
            <person name="Kimura K."/>
            <person name="Kloareg B."/>
            <person name="Kupper F.C."/>
            <person name="Lang D."/>
            <person name="Le Bail A."/>
            <person name="Leblanc C."/>
            <person name="Lerouge P."/>
            <person name="Lohr M."/>
            <person name="Lopez P.J."/>
            <person name="Martens C."/>
            <person name="Maumus F."/>
            <person name="Michel G."/>
            <person name="Miranda-Saavedra D."/>
            <person name="Morales J."/>
            <person name="Moreau H."/>
            <person name="Motomura T."/>
            <person name="Nagasato C."/>
            <person name="Napoli C.A."/>
            <person name="Nelson D.R."/>
            <person name="Nyvall-Collen P."/>
            <person name="Peters A.F."/>
            <person name="Pommier C."/>
            <person name="Potin P."/>
            <person name="Poulain J."/>
            <person name="Quesneville H."/>
            <person name="Read B."/>
            <person name="Rensing S.A."/>
            <person name="Ritter A."/>
            <person name="Rousvoal S."/>
            <person name="Samanta M."/>
            <person name="Samson G."/>
            <person name="Schroeder D.C."/>
            <person name="Segurens B."/>
            <person name="Strittmatter M."/>
            <person name="Tonon T."/>
            <person name="Tregear J.W."/>
            <person name="Valentin K."/>
            <person name="von Dassow P."/>
            <person name="Yamagishi T."/>
            <person name="Van de Peer Y."/>
            <person name="Wincker P."/>
        </authorList>
    </citation>
    <scope>NUCLEOTIDE SEQUENCE [LARGE SCALE GENOMIC DNA]</scope>
    <source>
        <strain evidence="5">Ec32 / CCAP1310/4</strain>
    </source>
</reference>
<dbReference type="SMART" id="SM00185">
    <property type="entry name" value="ARM"/>
    <property type="match status" value="6"/>
</dbReference>
<dbReference type="Pfam" id="PF23744">
    <property type="entry name" value="ARM_LRRK2"/>
    <property type="match status" value="1"/>
</dbReference>
<feature type="domain" description="LRRK2 ARM repeat" evidence="3">
    <location>
        <begin position="66"/>
        <end position="218"/>
    </location>
</feature>
<feature type="compositionally biased region" description="Acidic residues" evidence="2">
    <location>
        <begin position="716"/>
        <end position="727"/>
    </location>
</feature>
<feature type="compositionally biased region" description="Basic residues" evidence="2">
    <location>
        <begin position="699"/>
        <end position="710"/>
    </location>
</feature>
<feature type="region of interest" description="Disordered" evidence="2">
    <location>
        <begin position="1"/>
        <end position="24"/>
    </location>
</feature>
<feature type="region of interest" description="Disordered" evidence="2">
    <location>
        <begin position="1093"/>
        <end position="1127"/>
    </location>
</feature>
<feature type="compositionally biased region" description="Low complexity" evidence="2">
    <location>
        <begin position="1107"/>
        <end position="1127"/>
    </location>
</feature>
<feature type="region of interest" description="Disordered" evidence="2">
    <location>
        <begin position="363"/>
        <end position="540"/>
    </location>
</feature>
<dbReference type="InterPro" id="IPR016024">
    <property type="entry name" value="ARM-type_fold"/>
</dbReference>
<dbReference type="Proteomes" id="UP000002630">
    <property type="component" value="Linkage Group LG03"/>
</dbReference>
<dbReference type="SUPFAM" id="SSF48371">
    <property type="entry name" value="ARM repeat"/>
    <property type="match status" value="1"/>
</dbReference>
<evidence type="ECO:0000313" key="4">
    <source>
        <dbReference type="EMBL" id="CBN76076.1"/>
    </source>
</evidence>
<evidence type="ECO:0000259" key="3">
    <source>
        <dbReference type="Pfam" id="PF23744"/>
    </source>
</evidence>
<keyword evidence="1" id="KW-0677">Repeat</keyword>